<dbReference type="AlphaFoldDB" id="A0A2S6CJK6"/>
<comment type="caution">
    <text evidence="1">The sequence shown here is derived from an EMBL/GenBank/DDBJ whole genome shotgun (WGS) entry which is preliminary data.</text>
</comment>
<evidence type="ECO:0000313" key="1">
    <source>
        <dbReference type="EMBL" id="PPJ59883.1"/>
    </source>
</evidence>
<protein>
    <submittedName>
        <fullName evidence="1">Uncharacterized protein</fullName>
    </submittedName>
</protein>
<organism evidence="1 2">
    <name type="scientific">Cercospora berteroae</name>
    <dbReference type="NCBI Taxonomy" id="357750"/>
    <lineage>
        <taxon>Eukaryota</taxon>
        <taxon>Fungi</taxon>
        <taxon>Dikarya</taxon>
        <taxon>Ascomycota</taxon>
        <taxon>Pezizomycotina</taxon>
        <taxon>Dothideomycetes</taxon>
        <taxon>Dothideomycetidae</taxon>
        <taxon>Mycosphaerellales</taxon>
        <taxon>Mycosphaerellaceae</taxon>
        <taxon>Cercospora</taxon>
    </lineage>
</organism>
<accession>A0A2S6CJK6</accession>
<reference evidence="2" key="1">
    <citation type="journal article" date="2017" name="bioRxiv">
        <title>Conservation of a gene cluster reveals novel cercosporin biosynthetic mechanisms and extends production to the genus Colletotrichum.</title>
        <authorList>
            <person name="de Jonge R."/>
            <person name="Ebert M.K."/>
            <person name="Huitt-Roehl C.R."/>
            <person name="Pal P."/>
            <person name="Suttle J.C."/>
            <person name="Spanner R.E."/>
            <person name="Neubauer J.D."/>
            <person name="Jurick W.M.II."/>
            <person name="Stott K.A."/>
            <person name="Secor G.A."/>
            <person name="Thomma B.P.H.J."/>
            <person name="Van de Peer Y."/>
            <person name="Townsend C.A."/>
            <person name="Bolton M.D."/>
        </authorList>
    </citation>
    <scope>NUCLEOTIDE SEQUENCE [LARGE SCALE GENOMIC DNA]</scope>
    <source>
        <strain evidence="2">CBS538.71</strain>
    </source>
</reference>
<dbReference type="EMBL" id="PNEN01000346">
    <property type="protein sequence ID" value="PPJ59883.1"/>
    <property type="molecule type" value="Genomic_DNA"/>
</dbReference>
<proteinExistence type="predicted"/>
<sequence>MLPSATMEKKSEDVADFMRRLPYFRPRADGKSTHLHYKSKLIDYTDSEQHGYAESHDQIMNDVYEIWCTDNGPVDHSHLLIFAAGWESGGRTFIIDVLHGEITEEIVRCDTVSSVDAVQFFEDLKEKYRSLQLIPCPGRIMEEAHELPESSEEIAEEEVLAQKDVRFWGSDLDWQYVRQVYR</sequence>
<gene>
    <name evidence="1" type="ORF">CBER1_04929</name>
</gene>
<keyword evidence="2" id="KW-1185">Reference proteome</keyword>
<dbReference type="Proteomes" id="UP000237631">
    <property type="component" value="Unassembled WGS sequence"/>
</dbReference>
<dbReference type="OrthoDB" id="3649400at2759"/>
<name>A0A2S6CJK6_9PEZI</name>
<evidence type="ECO:0000313" key="2">
    <source>
        <dbReference type="Proteomes" id="UP000237631"/>
    </source>
</evidence>